<dbReference type="InterPro" id="IPR028364">
    <property type="entry name" value="Ribosomal_uL1/biogenesis"/>
</dbReference>
<dbReference type="SUPFAM" id="SSF56808">
    <property type="entry name" value="Ribosomal protein L1"/>
    <property type="match status" value="1"/>
</dbReference>
<dbReference type="Pfam" id="PF00687">
    <property type="entry name" value="Ribosomal_L1"/>
    <property type="match status" value="1"/>
</dbReference>
<organism evidence="1 2">
    <name type="scientific">Boothiomyces macroporosus</name>
    <dbReference type="NCBI Taxonomy" id="261099"/>
    <lineage>
        <taxon>Eukaryota</taxon>
        <taxon>Fungi</taxon>
        <taxon>Fungi incertae sedis</taxon>
        <taxon>Chytridiomycota</taxon>
        <taxon>Chytridiomycota incertae sedis</taxon>
        <taxon>Chytridiomycetes</taxon>
        <taxon>Rhizophydiales</taxon>
        <taxon>Terramycetaceae</taxon>
        <taxon>Boothiomyces</taxon>
    </lineage>
</organism>
<dbReference type="Proteomes" id="UP001210925">
    <property type="component" value="Unassembled WGS sequence"/>
</dbReference>
<dbReference type="EMBL" id="JADGKB010000013">
    <property type="protein sequence ID" value="KAJ3260175.1"/>
    <property type="molecule type" value="Genomic_DNA"/>
</dbReference>
<proteinExistence type="predicted"/>
<sequence>METPDVDRKQIEKAVKALFKWSAKQEKQNDLIEKQDKFWLVVTTKKMPDRKRVKPEGVLISNSLYNDKEICLFTKDPQKDYKEKLSSEGVENVKVIGLSKLKAKYKPYEAKRELAASYDLFVTDNRIVEFLPKMLGKTFFQKKNSIYVATTEMTQEQCVENIVDVWNELDKIPGKWDNILSINLKLTESISLPIYATLPEPDE</sequence>
<evidence type="ECO:0000313" key="2">
    <source>
        <dbReference type="Proteomes" id="UP001210925"/>
    </source>
</evidence>
<dbReference type="Gene3D" id="3.40.50.790">
    <property type="match status" value="1"/>
</dbReference>
<dbReference type="InterPro" id="IPR016095">
    <property type="entry name" value="Ribosomal_uL1_3-a/b-sand"/>
</dbReference>
<accession>A0AAD5UM75</accession>
<dbReference type="InterPro" id="IPR023674">
    <property type="entry name" value="Ribosomal_uL1-like"/>
</dbReference>
<comment type="caution">
    <text evidence="1">The sequence shown here is derived from an EMBL/GenBank/DDBJ whole genome shotgun (WGS) entry which is preliminary data.</text>
</comment>
<keyword evidence="2" id="KW-1185">Reference proteome</keyword>
<evidence type="ECO:0000313" key="1">
    <source>
        <dbReference type="EMBL" id="KAJ3260175.1"/>
    </source>
</evidence>
<dbReference type="CDD" id="cd00403">
    <property type="entry name" value="Ribosomal_L1"/>
    <property type="match status" value="1"/>
</dbReference>
<reference evidence="1" key="1">
    <citation type="submission" date="2020-05" db="EMBL/GenBank/DDBJ databases">
        <title>Phylogenomic resolution of chytrid fungi.</title>
        <authorList>
            <person name="Stajich J.E."/>
            <person name="Amses K."/>
            <person name="Simmons R."/>
            <person name="Seto K."/>
            <person name="Myers J."/>
            <person name="Bonds A."/>
            <person name="Quandt C.A."/>
            <person name="Barry K."/>
            <person name="Liu P."/>
            <person name="Grigoriev I."/>
            <person name="Longcore J.E."/>
            <person name="James T.Y."/>
        </authorList>
    </citation>
    <scope>NUCLEOTIDE SEQUENCE</scope>
    <source>
        <strain evidence="1">PLAUS21</strain>
    </source>
</reference>
<name>A0AAD5UM75_9FUNG</name>
<gene>
    <name evidence="1" type="ORF">HK103_001251</name>
</gene>
<dbReference type="AlphaFoldDB" id="A0AAD5UM75"/>
<protein>
    <recommendedName>
        <fullName evidence="3">Ribosomal protein L1</fullName>
    </recommendedName>
</protein>
<evidence type="ECO:0008006" key="3">
    <source>
        <dbReference type="Google" id="ProtNLM"/>
    </source>
</evidence>